<sequence length="459" mass="49635">MSANHKDIVHGQWSNRFAYILAATGAAVGLGNIWKFPYIMGENGGGAFVLVYLLCIAIIGIPVMIAEVYVGKKGRQSPMRAVAKVAKENNAHPLWQSFGAMGVLAGYLILSFYAVIAGWAFAYVFKAAGGSFVDASPEYLSDTFALFLTSPVQLICWTSVILLITVIVVAKGLQNGLEKATRFMMPGMLFLLLVIVVYSGFYGEFAHTVEFMFAPDFSKLTINSVLTALGHSFFTLSLASGVMLMYGAYLPEQTSIVKTSIWIAIADTLVALLAGLAIFPIVFANQLEPSAGPGLIFQTLPLAFGQMPAGRVIGTLFFVMLVFAAFTSAIALIESSVAWLVERRGYKRPQAAVLAGFGLWSLSLLTVFSFTGESWALVSFMGEGKTLFDLLDYLTANIMLPIGGLLIALFAGWKVHSNSFETELALAPVTYAVLRVLLKFVTPLIIILVFVNLIGLVKF</sequence>
<dbReference type="CDD" id="cd10336">
    <property type="entry name" value="SLC6sbd_Tyt1-Like"/>
    <property type="match status" value="1"/>
</dbReference>
<evidence type="ECO:0000313" key="9">
    <source>
        <dbReference type="Proteomes" id="UP001467690"/>
    </source>
</evidence>
<dbReference type="RefSeq" id="WP_143871963.1">
    <property type="nucleotide sequence ID" value="NZ_CP041660.1"/>
</dbReference>
<feature type="transmembrane region" description="Helical" evidence="7">
    <location>
        <begin position="104"/>
        <end position="125"/>
    </location>
</feature>
<feature type="transmembrane region" description="Helical" evidence="7">
    <location>
        <begin position="436"/>
        <end position="457"/>
    </location>
</feature>
<dbReference type="InterPro" id="IPR000175">
    <property type="entry name" value="Na/ntran_symport"/>
</dbReference>
<dbReference type="PROSITE" id="PS50267">
    <property type="entry name" value="NA_NEUROTRAN_SYMP_3"/>
    <property type="match status" value="1"/>
</dbReference>
<dbReference type="NCBIfam" id="NF037979">
    <property type="entry name" value="Na_transp"/>
    <property type="match status" value="1"/>
</dbReference>
<evidence type="ECO:0000256" key="4">
    <source>
        <dbReference type="ARBA" id="ARBA00022989"/>
    </source>
</evidence>
<feature type="transmembrane region" description="Helical" evidence="7">
    <location>
        <begin position="145"/>
        <end position="170"/>
    </location>
</feature>
<dbReference type="PANTHER" id="PTHR42948:SF1">
    <property type="entry name" value="TRANSPORTER"/>
    <property type="match status" value="1"/>
</dbReference>
<organism evidence="8 9">
    <name type="scientific">Catenovulum sediminis</name>
    <dbReference type="NCBI Taxonomy" id="1740262"/>
    <lineage>
        <taxon>Bacteria</taxon>
        <taxon>Pseudomonadati</taxon>
        <taxon>Pseudomonadota</taxon>
        <taxon>Gammaproteobacteria</taxon>
        <taxon>Alteromonadales</taxon>
        <taxon>Alteromonadaceae</taxon>
        <taxon>Catenovulum</taxon>
    </lineage>
</organism>
<evidence type="ECO:0000256" key="1">
    <source>
        <dbReference type="ARBA" id="ARBA00004141"/>
    </source>
</evidence>
<dbReference type="PROSITE" id="PS00610">
    <property type="entry name" value="NA_NEUROTRAN_SYMP_1"/>
    <property type="match status" value="1"/>
</dbReference>
<feature type="transmembrane region" description="Helical" evidence="7">
    <location>
        <begin position="398"/>
        <end position="415"/>
    </location>
</feature>
<dbReference type="InterPro" id="IPR047218">
    <property type="entry name" value="YocR/YhdH-like"/>
</dbReference>
<dbReference type="Proteomes" id="UP001467690">
    <property type="component" value="Unassembled WGS sequence"/>
</dbReference>
<comment type="subcellular location">
    <subcellularLocation>
        <location evidence="1">Membrane</location>
        <topology evidence="1">Multi-pass membrane protein</topology>
    </subcellularLocation>
</comment>
<feature type="transmembrane region" description="Helical" evidence="7">
    <location>
        <begin position="182"/>
        <end position="202"/>
    </location>
</feature>
<accession>A0ABV1RIM3</accession>
<evidence type="ECO:0000256" key="3">
    <source>
        <dbReference type="ARBA" id="ARBA00022692"/>
    </source>
</evidence>
<feature type="transmembrane region" description="Helical" evidence="7">
    <location>
        <begin position="261"/>
        <end position="283"/>
    </location>
</feature>
<feature type="transmembrane region" description="Helical" evidence="7">
    <location>
        <begin position="353"/>
        <end position="378"/>
    </location>
</feature>
<dbReference type="EMBL" id="JBELOE010000216">
    <property type="protein sequence ID" value="MER2492575.1"/>
    <property type="molecule type" value="Genomic_DNA"/>
</dbReference>
<keyword evidence="5 7" id="KW-0472">Membrane</keyword>
<proteinExistence type="inferred from homology"/>
<feature type="transmembrane region" description="Helical" evidence="7">
    <location>
        <begin position="316"/>
        <end position="341"/>
    </location>
</feature>
<dbReference type="PANTHER" id="PTHR42948">
    <property type="entry name" value="TRANSPORTER"/>
    <property type="match status" value="1"/>
</dbReference>
<dbReference type="PRINTS" id="PR00176">
    <property type="entry name" value="NANEUSMPORT"/>
</dbReference>
<comment type="caution">
    <text evidence="8">The sequence shown here is derived from an EMBL/GenBank/DDBJ whole genome shotgun (WGS) entry which is preliminary data.</text>
</comment>
<comment type="similarity">
    <text evidence="6">Belongs to the sodium:neurotransmitter symporter (SNF) (TC 2.A.22) family.</text>
</comment>
<feature type="transmembrane region" description="Helical" evidence="7">
    <location>
        <begin position="46"/>
        <end position="70"/>
    </location>
</feature>
<evidence type="ECO:0000256" key="7">
    <source>
        <dbReference type="SAM" id="Phobius"/>
    </source>
</evidence>
<keyword evidence="4 7" id="KW-1133">Transmembrane helix</keyword>
<reference evidence="8 9" key="1">
    <citation type="submission" date="2024-06" db="EMBL/GenBank/DDBJ databases">
        <authorList>
            <person name="Chen R.Y."/>
        </authorList>
    </citation>
    <scope>NUCLEOTIDE SEQUENCE [LARGE SCALE GENOMIC DNA]</scope>
    <source>
        <strain evidence="8 9">D2</strain>
    </source>
</reference>
<keyword evidence="2 6" id="KW-0813">Transport</keyword>
<feature type="transmembrane region" description="Helical" evidence="7">
    <location>
        <begin position="16"/>
        <end position="34"/>
    </location>
</feature>
<protein>
    <recommendedName>
        <fullName evidence="6">Transporter</fullName>
    </recommendedName>
</protein>
<name>A0ABV1RIM3_9ALTE</name>
<evidence type="ECO:0000256" key="5">
    <source>
        <dbReference type="ARBA" id="ARBA00023136"/>
    </source>
</evidence>
<evidence type="ECO:0000313" key="8">
    <source>
        <dbReference type="EMBL" id="MER2492575.1"/>
    </source>
</evidence>
<evidence type="ECO:0000256" key="2">
    <source>
        <dbReference type="ARBA" id="ARBA00022448"/>
    </source>
</evidence>
<gene>
    <name evidence="8" type="ORF">ABS311_11885</name>
</gene>
<keyword evidence="3 6" id="KW-0812">Transmembrane</keyword>
<keyword evidence="9" id="KW-1185">Reference proteome</keyword>
<dbReference type="SUPFAM" id="SSF161070">
    <property type="entry name" value="SNF-like"/>
    <property type="match status" value="1"/>
</dbReference>
<feature type="transmembrane region" description="Helical" evidence="7">
    <location>
        <begin position="222"/>
        <end position="249"/>
    </location>
</feature>
<dbReference type="InterPro" id="IPR037272">
    <property type="entry name" value="SNS_sf"/>
</dbReference>
<dbReference type="Pfam" id="PF00209">
    <property type="entry name" value="SNF"/>
    <property type="match status" value="2"/>
</dbReference>
<keyword evidence="6" id="KW-0769">Symport</keyword>
<evidence type="ECO:0000256" key="6">
    <source>
        <dbReference type="RuleBase" id="RU003732"/>
    </source>
</evidence>